<evidence type="ECO:0000256" key="1">
    <source>
        <dbReference type="SAM" id="MobiDB-lite"/>
    </source>
</evidence>
<feature type="compositionally biased region" description="Acidic residues" evidence="1">
    <location>
        <begin position="597"/>
        <end position="608"/>
    </location>
</feature>
<feature type="compositionally biased region" description="Low complexity" evidence="1">
    <location>
        <begin position="648"/>
        <end position="658"/>
    </location>
</feature>
<dbReference type="AlphaFoldDB" id="A0A9N8DVY6"/>
<protein>
    <submittedName>
        <fullName evidence="2">Uncharacterized protein</fullName>
    </submittedName>
</protein>
<evidence type="ECO:0000313" key="2">
    <source>
        <dbReference type="EMBL" id="CAB9509736.1"/>
    </source>
</evidence>
<dbReference type="Proteomes" id="UP001153069">
    <property type="component" value="Unassembled WGS sequence"/>
</dbReference>
<organism evidence="2 3">
    <name type="scientific">Seminavis robusta</name>
    <dbReference type="NCBI Taxonomy" id="568900"/>
    <lineage>
        <taxon>Eukaryota</taxon>
        <taxon>Sar</taxon>
        <taxon>Stramenopiles</taxon>
        <taxon>Ochrophyta</taxon>
        <taxon>Bacillariophyta</taxon>
        <taxon>Bacillariophyceae</taxon>
        <taxon>Bacillariophycidae</taxon>
        <taxon>Naviculales</taxon>
        <taxon>Naviculaceae</taxon>
        <taxon>Seminavis</taxon>
    </lineage>
</organism>
<feature type="region of interest" description="Disordered" evidence="1">
    <location>
        <begin position="331"/>
        <end position="490"/>
    </location>
</feature>
<feature type="compositionally biased region" description="Low complexity" evidence="1">
    <location>
        <begin position="347"/>
        <end position="356"/>
    </location>
</feature>
<reference evidence="2" key="1">
    <citation type="submission" date="2020-06" db="EMBL/GenBank/DDBJ databases">
        <authorList>
            <consortium name="Plant Systems Biology data submission"/>
        </authorList>
    </citation>
    <scope>NUCLEOTIDE SEQUENCE</scope>
    <source>
        <strain evidence="2">D6</strain>
    </source>
</reference>
<keyword evidence="3" id="KW-1185">Reference proteome</keyword>
<comment type="caution">
    <text evidence="2">The sequence shown here is derived from an EMBL/GenBank/DDBJ whole genome shotgun (WGS) entry which is preliminary data.</text>
</comment>
<feature type="compositionally biased region" description="Low complexity" evidence="1">
    <location>
        <begin position="413"/>
        <end position="424"/>
    </location>
</feature>
<feature type="compositionally biased region" description="Polar residues" evidence="1">
    <location>
        <begin position="425"/>
        <end position="462"/>
    </location>
</feature>
<gene>
    <name evidence="2" type="ORF">SEMRO_403_G135650.1</name>
</gene>
<feature type="compositionally biased region" description="Polar residues" evidence="1">
    <location>
        <begin position="366"/>
        <end position="379"/>
    </location>
</feature>
<accession>A0A9N8DVY6</accession>
<feature type="compositionally biased region" description="Basic and acidic residues" evidence="1">
    <location>
        <begin position="397"/>
        <end position="406"/>
    </location>
</feature>
<feature type="compositionally biased region" description="Low complexity" evidence="1">
    <location>
        <begin position="463"/>
        <end position="476"/>
    </location>
</feature>
<name>A0A9N8DVY6_9STRA</name>
<proteinExistence type="predicted"/>
<evidence type="ECO:0000313" key="3">
    <source>
        <dbReference type="Proteomes" id="UP001153069"/>
    </source>
</evidence>
<sequence length="658" mass="76196">MTTTSSPAANVIFDNLLRENWEMLNNCIRKGYRDTIPEERKEKVSDLLVQWLGDDDSIETTLQAYRDYCGRSEFADTHGKVAILFASIVPVHVKNGVQATLYPNQIDMLKGVAELTSASPEEILDLFDNYRELGKDEQFRLLDRSSLTLEIDWRALFKRNRFTTMILSVFRVCRQHCIERSHAMAKLDKKRMTTDYVSQEMNRLSMRHILHTTNDVATTTFCNDTNDSWPQYVLTAILTSQLLLELVPKIKGDSMLTILLAFYALSCRHARKQWIQTELRLELYYKAEYAYRQHYWKPGNDDFFYTDIRNMVDQAMRVYYWQVTAVRRRRARSRRNKEYSQRHNTHQETAANNNNNQHDRKKNQNGAKQQPRQKQKLSNQQQEEEQCPPKQLVAEQTHMESSKEPQDSTACIGNNNRQGRDNNNSSPRKISMDCNNDASDYANQETANNSNQNEDSCHLNGTDTDPQQDEQQQCANQHDDEEEQGSLSDVEEKHVETRIKDGTAGNNRNQGNGIERMSDMMECDNAETAHANGNQDDSNDQDWIEQYLRREGIYQGIPEQFHLQDQLDAEDEQMEAREEENHFIQHHNNNNNNNNDNDSDNYAPDDDNNSVMDNGEDNSNRHQHYLVWEAYGADCASTDHNEDDDDSSSGSSSGSESL</sequence>
<feature type="region of interest" description="Disordered" evidence="1">
    <location>
        <begin position="585"/>
        <end position="658"/>
    </location>
</feature>
<dbReference type="EMBL" id="CAICTM010000402">
    <property type="protein sequence ID" value="CAB9509736.1"/>
    <property type="molecule type" value="Genomic_DNA"/>
</dbReference>